<evidence type="ECO:0000313" key="2">
    <source>
        <dbReference type="EMBL" id="KAF5952411.1"/>
    </source>
</evidence>
<comment type="caution">
    <text evidence="2">The sequence shown here is derived from an EMBL/GenBank/DDBJ whole genome shotgun (WGS) entry which is preliminary data.</text>
</comment>
<keyword evidence="3" id="KW-1185">Reference proteome</keyword>
<protein>
    <submittedName>
        <fullName evidence="2">Uncharacterized protein</fullName>
    </submittedName>
</protein>
<reference evidence="2 3" key="2">
    <citation type="submission" date="2020-07" db="EMBL/GenBank/DDBJ databases">
        <title>Genome assembly of wild tea tree DASZ reveals pedigree and selection history of tea varieties.</title>
        <authorList>
            <person name="Zhang W."/>
        </authorList>
    </citation>
    <scope>NUCLEOTIDE SEQUENCE [LARGE SCALE GENOMIC DNA]</scope>
    <source>
        <strain evidence="3">cv. G240</strain>
        <tissue evidence="2">Leaf</tissue>
    </source>
</reference>
<feature type="chain" id="PRO_5029531531" evidence="1">
    <location>
        <begin position="22"/>
        <end position="58"/>
    </location>
</feature>
<keyword evidence="1" id="KW-0732">Signal</keyword>
<organism evidence="2 3">
    <name type="scientific">Camellia sinensis</name>
    <name type="common">Tea plant</name>
    <name type="synonym">Thea sinensis</name>
    <dbReference type="NCBI Taxonomy" id="4442"/>
    <lineage>
        <taxon>Eukaryota</taxon>
        <taxon>Viridiplantae</taxon>
        <taxon>Streptophyta</taxon>
        <taxon>Embryophyta</taxon>
        <taxon>Tracheophyta</taxon>
        <taxon>Spermatophyta</taxon>
        <taxon>Magnoliopsida</taxon>
        <taxon>eudicotyledons</taxon>
        <taxon>Gunneridae</taxon>
        <taxon>Pentapetalae</taxon>
        <taxon>asterids</taxon>
        <taxon>Ericales</taxon>
        <taxon>Theaceae</taxon>
        <taxon>Camellia</taxon>
    </lineage>
</organism>
<sequence length="58" mass="6796">MIALFVFWLVFLINIASITVARLSATKEVKMTSMVDDMNAYSYLYPVELPSRKFVFKW</sequence>
<proteinExistence type="predicted"/>
<dbReference type="AlphaFoldDB" id="A0A7J7HJK1"/>
<reference evidence="3" key="1">
    <citation type="journal article" date="2020" name="Nat. Commun.">
        <title>Genome assembly of wild tea tree DASZ reveals pedigree and selection history of tea varieties.</title>
        <authorList>
            <person name="Zhang W."/>
            <person name="Zhang Y."/>
            <person name="Qiu H."/>
            <person name="Guo Y."/>
            <person name="Wan H."/>
            <person name="Zhang X."/>
            <person name="Scossa F."/>
            <person name="Alseekh S."/>
            <person name="Zhang Q."/>
            <person name="Wang P."/>
            <person name="Xu L."/>
            <person name="Schmidt M.H."/>
            <person name="Jia X."/>
            <person name="Li D."/>
            <person name="Zhu A."/>
            <person name="Guo F."/>
            <person name="Chen W."/>
            <person name="Ni D."/>
            <person name="Usadel B."/>
            <person name="Fernie A.R."/>
            <person name="Wen W."/>
        </authorList>
    </citation>
    <scope>NUCLEOTIDE SEQUENCE [LARGE SCALE GENOMIC DNA]</scope>
    <source>
        <strain evidence="3">cv. G240</strain>
    </source>
</reference>
<name>A0A7J7HJK1_CAMSI</name>
<dbReference type="EMBL" id="JACBKZ010000004">
    <property type="protein sequence ID" value="KAF5952411.1"/>
    <property type="molecule type" value="Genomic_DNA"/>
</dbReference>
<gene>
    <name evidence="2" type="ORF">HYC85_010355</name>
</gene>
<dbReference type="Proteomes" id="UP000593564">
    <property type="component" value="Unassembled WGS sequence"/>
</dbReference>
<evidence type="ECO:0000313" key="3">
    <source>
        <dbReference type="Proteomes" id="UP000593564"/>
    </source>
</evidence>
<evidence type="ECO:0000256" key="1">
    <source>
        <dbReference type="SAM" id="SignalP"/>
    </source>
</evidence>
<accession>A0A7J7HJK1</accession>
<feature type="signal peptide" evidence="1">
    <location>
        <begin position="1"/>
        <end position="21"/>
    </location>
</feature>